<evidence type="ECO:0000313" key="1">
    <source>
        <dbReference type="EMBL" id="KAF2161012.1"/>
    </source>
</evidence>
<accession>A0A6A6C567</accession>
<reference evidence="1" key="1">
    <citation type="journal article" date="2020" name="Stud. Mycol.">
        <title>101 Dothideomycetes genomes: a test case for predicting lifestyles and emergence of pathogens.</title>
        <authorList>
            <person name="Haridas S."/>
            <person name="Albert R."/>
            <person name="Binder M."/>
            <person name="Bloem J."/>
            <person name="Labutti K."/>
            <person name="Salamov A."/>
            <person name="Andreopoulos B."/>
            <person name="Baker S."/>
            <person name="Barry K."/>
            <person name="Bills G."/>
            <person name="Bluhm B."/>
            <person name="Cannon C."/>
            <person name="Castanera R."/>
            <person name="Culley D."/>
            <person name="Daum C."/>
            <person name="Ezra D."/>
            <person name="Gonzalez J."/>
            <person name="Henrissat B."/>
            <person name="Kuo A."/>
            <person name="Liang C."/>
            <person name="Lipzen A."/>
            <person name="Lutzoni F."/>
            <person name="Magnuson J."/>
            <person name="Mondo S."/>
            <person name="Nolan M."/>
            <person name="Ohm R."/>
            <person name="Pangilinan J."/>
            <person name="Park H.-J."/>
            <person name="Ramirez L."/>
            <person name="Alfaro M."/>
            <person name="Sun H."/>
            <person name="Tritt A."/>
            <person name="Yoshinaga Y."/>
            <person name="Zwiers L.-H."/>
            <person name="Turgeon B."/>
            <person name="Goodwin S."/>
            <person name="Spatafora J."/>
            <person name="Crous P."/>
            <person name="Grigoriev I."/>
        </authorList>
    </citation>
    <scope>NUCLEOTIDE SEQUENCE</scope>
    <source>
        <strain evidence="1">ATCC 36951</strain>
    </source>
</reference>
<dbReference type="SUPFAM" id="SSF53474">
    <property type="entry name" value="alpha/beta-Hydrolases"/>
    <property type="match status" value="1"/>
</dbReference>
<proteinExistence type="predicted"/>
<dbReference type="AlphaFoldDB" id="A0A6A6C567"/>
<sequence>MASTMLGTSDVPENYWKAARLTGKIPFSACQADPRISYCMYIPQAHYQVHPAGKNMPLVVNIRGSLRRAETCRDSLIDLADSKGVAILAPLFPGVIDGPNDSHGYKFLSAGSAPSRTRYDLILLSILDEVAVRWPGIEVSKVFLAGYSGGGQFALRFFYLHPEKLAGVSIGAPGTVTRLDGRIAWPWGLDGVEKYFAGGTVDFKTLAAVPHVQLLVGDDDVAEVNEGLWRVMPASTMGVEIPLPPGNLSNRLDAVSALHGEFEAIGIRSELVVVPGVAHSSDKIAPDLIRWLERVVPEQVAT</sequence>
<name>A0A6A6C567_ZASCE</name>
<dbReference type="EMBL" id="ML993622">
    <property type="protein sequence ID" value="KAF2161012.1"/>
    <property type="molecule type" value="Genomic_DNA"/>
</dbReference>
<evidence type="ECO:0000313" key="2">
    <source>
        <dbReference type="Proteomes" id="UP000799537"/>
    </source>
</evidence>
<dbReference type="OrthoDB" id="2334691at2759"/>
<dbReference type="RefSeq" id="XP_033661901.1">
    <property type="nucleotide sequence ID" value="XM_033809116.1"/>
</dbReference>
<dbReference type="Gene3D" id="3.40.50.1820">
    <property type="entry name" value="alpha/beta hydrolase"/>
    <property type="match status" value="1"/>
</dbReference>
<dbReference type="Proteomes" id="UP000799537">
    <property type="component" value="Unassembled WGS sequence"/>
</dbReference>
<keyword evidence="2" id="KW-1185">Reference proteome</keyword>
<gene>
    <name evidence="1" type="ORF">M409DRAFT_28619</name>
</gene>
<dbReference type="InterPro" id="IPR029058">
    <property type="entry name" value="AB_hydrolase_fold"/>
</dbReference>
<protein>
    <submittedName>
        <fullName evidence="1">Uncharacterized protein</fullName>
    </submittedName>
</protein>
<organism evidence="1 2">
    <name type="scientific">Zasmidium cellare ATCC 36951</name>
    <dbReference type="NCBI Taxonomy" id="1080233"/>
    <lineage>
        <taxon>Eukaryota</taxon>
        <taxon>Fungi</taxon>
        <taxon>Dikarya</taxon>
        <taxon>Ascomycota</taxon>
        <taxon>Pezizomycotina</taxon>
        <taxon>Dothideomycetes</taxon>
        <taxon>Dothideomycetidae</taxon>
        <taxon>Mycosphaerellales</taxon>
        <taxon>Mycosphaerellaceae</taxon>
        <taxon>Zasmidium</taxon>
    </lineage>
</organism>
<dbReference type="GeneID" id="54562388"/>